<keyword evidence="3" id="KW-0695">RNA-directed DNA polymerase</keyword>
<keyword evidence="3" id="KW-0548">Nucleotidyltransferase</keyword>
<dbReference type="GO" id="GO:0003964">
    <property type="term" value="F:RNA-directed DNA polymerase activity"/>
    <property type="evidence" value="ECO:0007669"/>
    <property type="project" value="UniProtKB-KW"/>
</dbReference>
<dbReference type="Gene3D" id="3.30.420.10">
    <property type="entry name" value="Ribonuclease H-like superfamily/Ribonuclease H"/>
    <property type="match status" value="1"/>
</dbReference>
<sequence length="328" mass="37493">MIEVTKYKHFEWNPLVEMAFEEIKRQLSSTLVLALQCFTDVFEVECDASGVGIGVFARDVEHFIRCCLPCHRAKSQLSPHGLYMPLPVPLAPWEVVSLDFITGLPRTQHHKDSVMWEELLLRAEFAYNRAPNKTTGLSPFKVVYGLNPSTPLDLVVLDTTSKFSKEASDLAMEIKAIHQQVHDKITKNNELLKYRRDKGRKHVLFKPDDLLWLHMRKECFPTKHRSKLSPRSDGPFKVLEKVNDNVYKIDLSGNVSTSCNMADLQPYYDPDEPLPSLRTNSFEDVEDDRQEEEPDSSPSESSPDTSPLDSSQSQQAWVNLIQLDPMMT</sequence>
<proteinExistence type="predicted"/>
<dbReference type="PANTHER" id="PTHR35046:SF26">
    <property type="entry name" value="RNA-DIRECTED DNA POLYMERASE"/>
    <property type="match status" value="1"/>
</dbReference>
<organism evidence="3 4">
    <name type="scientific">Tanacetum coccineum</name>
    <dbReference type="NCBI Taxonomy" id="301880"/>
    <lineage>
        <taxon>Eukaryota</taxon>
        <taxon>Viridiplantae</taxon>
        <taxon>Streptophyta</taxon>
        <taxon>Embryophyta</taxon>
        <taxon>Tracheophyta</taxon>
        <taxon>Spermatophyta</taxon>
        <taxon>Magnoliopsida</taxon>
        <taxon>eudicotyledons</taxon>
        <taxon>Gunneridae</taxon>
        <taxon>Pentapetalae</taxon>
        <taxon>asterids</taxon>
        <taxon>campanulids</taxon>
        <taxon>Asterales</taxon>
        <taxon>Asteraceae</taxon>
        <taxon>Asteroideae</taxon>
        <taxon>Anthemideae</taxon>
        <taxon>Anthemidinae</taxon>
        <taxon>Tanacetum</taxon>
    </lineage>
</organism>
<feature type="domain" description="Tf2-1-like SH3-like" evidence="2">
    <location>
        <begin position="209"/>
        <end position="267"/>
    </location>
</feature>
<accession>A0ABQ5FIK6</accession>
<dbReference type="InterPro" id="IPR043502">
    <property type="entry name" value="DNA/RNA_pol_sf"/>
</dbReference>
<gene>
    <name evidence="3" type="ORF">Tco_1006663</name>
</gene>
<evidence type="ECO:0000313" key="4">
    <source>
        <dbReference type="Proteomes" id="UP001151760"/>
    </source>
</evidence>
<reference evidence="3" key="2">
    <citation type="submission" date="2022-01" db="EMBL/GenBank/DDBJ databases">
        <authorList>
            <person name="Yamashiro T."/>
            <person name="Shiraishi A."/>
            <person name="Satake H."/>
            <person name="Nakayama K."/>
        </authorList>
    </citation>
    <scope>NUCLEOTIDE SEQUENCE</scope>
</reference>
<name>A0ABQ5FIK6_9ASTR</name>
<dbReference type="Proteomes" id="UP001151760">
    <property type="component" value="Unassembled WGS sequence"/>
</dbReference>
<dbReference type="InterPro" id="IPR056924">
    <property type="entry name" value="SH3_Tf2-1"/>
</dbReference>
<evidence type="ECO:0000313" key="3">
    <source>
        <dbReference type="EMBL" id="GJT63130.1"/>
    </source>
</evidence>
<dbReference type="SUPFAM" id="SSF56672">
    <property type="entry name" value="DNA/RNA polymerases"/>
    <property type="match status" value="1"/>
</dbReference>
<dbReference type="PANTHER" id="PTHR35046">
    <property type="entry name" value="ZINC KNUCKLE (CCHC-TYPE) FAMILY PROTEIN"/>
    <property type="match status" value="1"/>
</dbReference>
<keyword evidence="4" id="KW-1185">Reference proteome</keyword>
<evidence type="ECO:0000259" key="2">
    <source>
        <dbReference type="Pfam" id="PF24626"/>
    </source>
</evidence>
<feature type="region of interest" description="Disordered" evidence="1">
    <location>
        <begin position="262"/>
        <end position="328"/>
    </location>
</feature>
<dbReference type="Pfam" id="PF24626">
    <property type="entry name" value="SH3_Tf2-1"/>
    <property type="match status" value="1"/>
</dbReference>
<feature type="compositionally biased region" description="Low complexity" evidence="1">
    <location>
        <begin position="296"/>
        <end position="315"/>
    </location>
</feature>
<feature type="compositionally biased region" description="Acidic residues" evidence="1">
    <location>
        <begin position="283"/>
        <end position="295"/>
    </location>
</feature>
<keyword evidence="3" id="KW-0808">Transferase</keyword>
<dbReference type="EMBL" id="BQNB010017434">
    <property type="protein sequence ID" value="GJT63130.1"/>
    <property type="molecule type" value="Genomic_DNA"/>
</dbReference>
<evidence type="ECO:0000256" key="1">
    <source>
        <dbReference type="SAM" id="MobiDB-lite"/>
    </source>
</evidence>
<protein>
    <submittedName>
        <fullName evidence="3">RNA-directed DNA polymerase</fullName>
    </submittedName>
</protein>
<dbReference type="InterPro" id="IPR036397">
    <property type="entry name" value="RNaseH_sf"/>
</dbReference>
<reference evidence="3" key="1">
    <citation type="journal article" date="2022" name="Int. J. Mol. Sci.">
        <title>Draft Genome of Tanacetum Coccineum: Genomic Comparison of Closely Related Tanacetum-Family Plants.</title>
        <authorList>
            <person name="Yamashiro T."/>
            <person name="Shiraishi A."/>
            <person name="Nakayama K."/>
            <person name="Satake H."/>
        </authorList>
    </citation>
    <scope>NUCLEOTIDE SEQUENCE</scope>
</reference>
<comment type="caution">
    <text evidence="3">The sequence shown here is derived from an EMBL/GenBank/DDBJ whole genome shotgun (WGS) entry which is preliminary data.</text>
</comment>